<proteinExistence type="predicted"/>
<sequence length="158" mass="17112">MTTVTYPSEQCPGPLTVELDIPEDWKTLPVPAVAVATMQAQENADFTPNVIVRQGTRPALDQMQDALGELRATIEGRPGAVMSEPQQVDLNGLPATRVELGFIDPHELRIEQIHVFGGVQRSDGLQDFVQVTGSVGGAGVTSDREVVERVIASVRVRR</sequence>
<organism evidence="1 2">
    <name type="scientific">Knoellia koreensis</name>
    <dbReference type="NCBI Taxonomy" id="2730921"/>
    <lineage>
        <taxon>Bacteria</taxon>
        <taxon>Bacillati</taxon>
        <taxon>Actinomycetota</taxon>
        <taxon>Actinomycetes</taxon>
        <taxon>Micrococcales</taxon>
        <taxon>Intrasporangiaceae</taxon>
        <taxon>Knoellia</taxon>
    </lineage>
</organism>
<gene>
    <name evidence="1" type="ORF">HJG52_18975</name>
</gene>
<dbReference type="EMBL" id="JABEPQ010000006">
    <property type="protein sequence ID" value="NNM48073.1"/>
    <property type="molecule type" value="Genomic_DNA"/>
</dbReference>
<dbReference type="RefSeq" id="WP_171245202.1">
    <property type="nucleotide sequence ID" value="NZ_JABEPQ010000006.1"/>
</dbReference>
<name>A0A849HN15_9MICO</name>
<accession>A0A849HN15</accession>
<dbReference type="Proteomes" id="UP000588586">
    <property type="component" value="Unassembled WGS sequence"/>
</dbReference>
<protein>
    <recommendedName>
        <fullName evidence="3">Lipoprotein LpqN</fullName>
    </recommendedName>
</protein>
<reference evidence="1 2" key="1">
    <citation type="submission" date="2020-04" db="EMBL/GenBank/DDBJ databases">
        <title>Knoellia sp. isolate from air conditioner.</title>
        <authorList>
            <person name="Chea S."/>
            <person name="Kim D.-U."/>
        </authorList>
    </citation>
    <scope>NUCLEOTIDE SEQUENCE [LARGE SCALE GENOMIC DNA]</scope>
    <source>
        <strain evidence="1 2">DB2414S</strain>
    </source>
</reference>
<dbReference type="AlphaFoldDB" id="A0A849HN15"/>
<comment type="caution">
    <text evidence="1">The sequence shown here is derived from an EMBL/GenBank/DDBJ whole genome shotgun (WGS) entry which is preliminary data.</text>
</comment>
<keyword evidence="2" id="KW-1185">Reference proteome</keyword>
<evidence type="ECO:0000313" key="2">
    <source>
        <dbReference type="Proteomes" id="UP000588586"/>
    </source>
</evidence>
<dbReference type="Gene3D" id="3.40.1000.10">
    <property type="entry name" value="Mog1/PsbP, alpha/beta/alpha sandwich"/>
    <property type="match status" value="1"/>
</dbReference>
<evidence type="ECO:0000313" key="1">
    <source>
        <dbReference type="EMBL" id="NNM48073.1"/>
    </source>
</evidence>
<evidence type="ECO:0008006" key="3">
    <source>
        <dbReference type="Google" id="ProtNLM"/>
    </source>
</evidence>